<accession>A0ABT0U850</accession>
<sequence>MRLTLRTLLAYLDDMLEEEDTQILKAKIEESGIATSLIARIRNSVDRREIGALSPDAIGPLENANVMSEYLDSTLSQEQIAEIERLCLESDTSLSEAAACHQILTVVLGQPARVSDRLRNRIYDLPLSDELRLMEQQTKPAADARSSQSTAAAAQAAAQTAAYSSVEIPEKSQDDEMDLGVNSEDPTANLTGVPGIQSQTPDWSSAAATAIRPVGPDDSGVSNASAKIRNRRDLDDDESGRSEAEIVAGATRAMLKRSDGYGGGIRPSRITPWLVTLALAGVVLYVLGQIFAPLTKQDLRDIGAVAMEDHEPLSDPALSPPPGPERKEPATTNVPSSEATSPKTDATKPPTVSAEAPPTPVTPPTQETPATVAASTGTPSDTSTTDATPDLDRETMPPASPPPVPTPPPAEPTDTGDEPVATPATPEMNSDESTSDSDASPEPPATVPTDESANANQAPVPIPLEPIANGAVVAELTQPDSLVIVRTGESWSRLTTPPDEAAEKAPAANKKANSPVTTSAVRVGQTIVAPALYRPTLVNEAGLEWTLAGPTRVRLGQDAELGPVTQLLHGRLLLASTQPDVTAVLLVGARQIKIAFPESQTVLAVELTHLRRLGTNPLLPNNRLPVYRVIAVQGQAMLQSGVMKDNSVAAPDETVTLETGQQLQGSGVQPAALTTVDRLPVWIDAPSKKDVLVESAREGLMEFVRKDEPIEKTLREAMAFRRVEVAALAAETLLLLGRADVYFGADGILNRPRQRLYWEEHFSMLRQHIASDAQAADAVRMAIERAELADSQKLYKLLVGFTPEELEAGSDQMLVELLDSPSMAVRVLAIENLRLIVGDTLGYRADQENANSRRNDIKKWDTRLRRGDIRYQN</sequence>
<feature type="compositionally biased region" description="Polar residues" evidence="1">
    <location>
        <begin position="184"/>
        <end position="207"/>
    </location>
</feature>
<dbReference type="RefSeq" id="WP_250930227.1">
    <property type="nucleotide sequence ID" value="NZ_JAMQBK010000048.1"/>
</dbReference>
<feature type="region of interest" description="Disordered" evidence="1">
    <location>
        <begin position="163"/>
        <end position="242"/>
    </location>
</feature>
<feature type="compositionally biased region" description="Low complexity" evidence="1">
    <location>
        <begin position="364"/>
        <end position="388"/>
    </location>
</feature>
<feature type="region of interest" description="Disordered" evidence="1">
    <location>
        <begin position="491"/>
        <end position="513"/>
    </location>
</feature>
<feature type="compositionally biased region" description="Low complexity" evidence="1">
    <location>
        <begin position="504"/>
        <end position="513"/>
    </location>
</feature>
<evidence type="ECO:0000313" key="2">
    <source>
        <dbReference type="EMBL" id="MCM2372593.1"/>
    </source>
</evidence>
<organism evidence="2 3">
    <name type="scientific">Aporhodopirellula aestuarii</name>
    <dbReference type="NCBI Taxonomy" id="2950107"/>
    <lineage>
        <taxon>Bacteria</taxon>
        <taxon>Pseudomonadati</taxon>
        <taxon>Planctomycetota</taxon>
        <taxon>Planctomycetia</taxon>
        <taxon>Pirellulales</taxon>
        <taxon>Pirellulaceae</taxon>
        <taxon>Aporhodopirellula</taxon>
    </lineage>
</organism>
<evidence type="ECO:0008006" key="4">
    <source>
        <dbReference type="Google" id="ProtNLM"/>
    </source>
</evidence>
<proteinExistence type="predicted"/>
<dbReference type="EMBL" id="JAMQBK010000048">
    <property type="protein sequence ID" value="MCM2372593.1"/>
    <property type="molecule type" value="Genomic_DNA"/>
</dbReference>
<protein>
    <recommendedName>
        <fullName evidence="4">HEAT repeat domain-containing protein</fullName>
    </recommendedName>
</protein>
<evidence type="ECO:0000313" key="3">
    <source>
        <dbReference type="Proteomes" id="UP001202961"/>
    </source>
</evidence>
<feature type="compositionally biased region" description="Polar residues" evidence="1">
    <location>
        <begin position="330"/>
        <end position="344"/>
    </location>
</feature>
<dbReference type="Proteomes" id="UP001202961">
    <property type="component" value="Unassembled WGS sequence"/>
</dbReference>
<comment type="caution">
    <text evidence="2">The sequence shown here is derived from an EMBL/GenBank/DDBJ whole genome shotgun (WGS) entry which is preliminary data.</text>
</comment>
<keyword evidence="3" id="KW-1185">Reference proteome</keyword>
<reference evidence="2 3" key="1">
    <citation type="journal article" date="2022" name="Syst. Appl. Microbiol.">
        <title>Rhodopirellula aestuarii sp. nov., a novel member of the genus Rhodopirellula isolated from brackish sediments collected in the Tagus River estuary, Portugal.</title>
        <authorList>
            <person name="Vitorino I.R."/>
            <person name="Klimek D."/>
            <person name="Calusinska M."/>
            <person name="Lobo-da-Cunha A."/>
            <person name="Vasconcelos V."/>
            <person name="Lage O.M."/>
        </authorList>
    </citation>
    <scope>NUCLEOTIDE SEQUENCE [LARGE SCALE GENOMIC DNA]</scope>
    <source>
        <strain evidence="2 3">ICT_H3.1</strain>
    </source>
</reference>
<feature type="compositionally biased region" description="Pro residues" evidence="1">
    <location>
        <begin position="398"/>
        <end position="411"/>
    </location>
</feature>
<feature type="compositionally biased region" description="Basic and acidic residues" evidence="1">
    <location>
        <begin position="231"/>
        <end position="242"/>
    </location>
</feature>
<evidence type="ECO:0000256" key="1">
    <source>
        <dbReference type="SAM" id="MobiDB-lite"/>
    </source>
</evidence>
<feature type="region of interest" description="Disordered" evidence="1">
    <location>
        <begin position="311"/>
        <end position="462"/>
    </location>
</feature>
<gene>
    <name evidence="2" type="ORF">NB063_18435</name>
</gene>
<name>A0ABT0U850_9BACT</name>